<proteinExistence type="predicted"/>
<accession>A0A096GRR7</accession>
<evidence type="ECO:0000313" key="2">
    <source>
        <dbReference type="Proteomes" id="UP000029553"/>
    </source>
</evidence>
<protein>
    <submittedName>
        <fullName evidence="1">Uncharacterized protein</fullName>
    </submittedName>
</protein>
<dbReference type="AlphaFoldDB" id="A0A096GRR7"/>
<sequence>MLYASVQIRAGEVVTQLLKGLPSFALELLDTQTFSQAAWLIG</sequence>
<gene>
    <name evidence="1" type="ORF">P353_17660</name>
</gene>
<organism evidence="1 2">
    <name type="scientific">Comamonas testosteroni</name>
    <name type="common">Pseudomonas testosteroni</name>
    <dbReference type="NCBI Taxonomy" id="285"/>
    <lineage>
        <taxon>Bacteria</taxon>
        <taxon>Pseudomonadati</taxon>
        <taxon>Pseudomonadota</taxon>
        <taxon>Betaproteobacteria</taxon>
        <taxon>Burkholderiales</taxon>
        <taxon>Comamonadaceae</taxon>
        <taxon>Comamonas</taxon>
    </lineage>
</organism>
<dbReference type="EMBL" id="AWOR01000057">
    <property type="protein sequence ID" value="KGH27885.1"/>
    <property type="molecule type" value="Genomic_DNA"/>
</dbReference>
<reference evidence="1 2" key="1">
    <citation type="submission" date="2013-09" db="EMBL/GenBank/DDBJ databases">
        <title>High correlation between genotypes and phenotypes of environmental bacteria Comamonas testosteroni strains.</title>
        <authorList>
            <person name="Liu L."/>
            <person name="Zhu W."/>
            <person name="Xia X."/>
            <person name="Xu B."/>
            <person name="Luo M."/>
            <person name="Wang G."/>
        </authorList>
    </citation>
    <scope>NUCLEOTIDE SEQUENCE [LARGE SCALE GENOMIC DNA]</scope>
    <source>
        <strain evidence="1 2">JL40</strain>
    </source>
</reference>
<dbReference type="Proteomes" id="UP000029553">
    <property type="component" value="Unassembled WGS sequence"/>
</dbReference>
<comment type="caution">
    <text evidence="1">The sequence shown here is derived from an EMBL/GenBank/DDBJ whole genome shotgun (WGS) entry which is preliminary data.</text>
</comment>
<name>A0A096GRR7_COMTE</name>
<evidence type="ECO:0000313" key="1">
    <source>
        <dbReference type="EMBL" id="KGH27885.1"/>
    </source>
</evidence>